<dbReference type="Proteomes" id="UP000799429">
    <property type="component" value="Unassembled WGS sequence"/>
</dbReference>
<organism evidence="2 3">
    <name type="scientific">Patellaria atrata CBS 101060</name>
    <dbReference type="NCBI Taxonomy" id="1346257"/>
    <lineage>
        <taxon>Eukaryota</taxon>
        <taxon>Fungi</taxon>
        <taxon>Dikarya</taxon>
        <taxon>Ascomycota</taxon>
        <taxon>Pezizomycotina</taxon>
        <taxon>Dothideomycetes</taxon>
        <taxon>Dothideomycetes incertae sedis</taxon>
        <taxon>Patellariales</taxon>
        <taxon>Patellariaceae</taxon>
        <taxon>Patellaria</taxon>
    </lineage>
</organism>
<comment type="caution">
    <text evidence="2">The sequence shown here is derived from an EMBL/GenBank/DDBJ whole genome shotgun (WGS) entry which is preliminary data.</text>
</comment>
<keyword evidence="3" id="KW-1185">Reference proteome</keyword>
<dbReference type="AlphaFoldDB" id="A0A9P4VSZ5"/>
<dbReference type="Gene3D" id="1.20.1280.50">
    <property type="match status" value="1"/>
</dbReference>
<reference evidence="2" key="1">
    <citation type="journal article" date="2020" name="Stud. Mycol.">
        <title>101 Dothideomycetes genomes: a test case for predicting lifestyles and emergence of pathogens.</title>
        <authorList>
            <person name="Haridas S."/>
            <person name="Albert R."/>
            <person name="Binder M."/>
            <person name="Bloem J."/>
            <person name="Labutti K."/>
            <person name="Salamov A."/>
            <person name="Andreopoulos B."/>
            <person name="Baker S."/>
            <person name="Barry K."/>
            <person name="Bills G."/>
            <person name="Bluhm B."/>
            <person name="Cannon C."/>
            <person name="Castanera R."/>
            <person name="Culley D."/>
            <person name="Daum C."/>
            <person name="Ezra D."/>
            <person name="Gonzalez J."/>
            <person name="Henrissat B."/>
            <person name="Kuo A."/>
            <person name="Liang C."/>
            <person name="Lipzen A."/>
            <person name="Lutzoni F."/>
            <person name="Magnuson J."/>
            <person name="Mondo S."/>
            <person name="Nolan M."/>
            <person name="Ohm R."/>
            <person name="Pangilinan J."/>
            <person name="Park H.-J."/>
            <person name="Ramirez L."/>
            <person name="Alfaro M."/>
            <person name="Sun H."/>
            <person name="Tritt A."/>
            <person name="Yoshinaga Y."/>
            <person name="Zwiers L.-H."/>
            <person name="Turgeon B."/>
            <person name="Goodwin S."/>
            <person name="Spatafora J."/>
            <person name="Crous P."/>
            <person name="Grigoriev I."/>
        </authorList>
    </citation>
    <scope>NUCLEOTIDE SEQUENCE</scope>
    <source>
        <strain evidence="2">CBS 101060</strain>
    </source>
</reference>
<evidence type="ECO:0000259" key="1">
    <source>
        <dbReference type="SMART" id="SM00256"/>
    </source>
</evidence>
<dbReference type="InterPro" id="IPR036047">
    <property type="entry name" value="F-box-like_dom_sf"/>
</dbReference>
<proteinExistence type="predicted"/>
<dbReference type="EMBL" id="MU006090">
    <property type="protein sequence ID" value="KAF2842548.1"/>
    <property type="molecule type" value="Genomic_DNA"/>
</dbReference>
<sequence>MAFNILPIELNKEIAGYLESDKDLCNFRLVCQNACNAIDGDHLSFWRHRFLQFFDPTGRETTNAEYMRLYQTRRMWLKRGSKFYYGHKKEEKQCLQVVKDLINESFNGKDELILPDGTLTCLNLECLHRFVYNTDIIQNILRPIKQNNSVHPIHNIHPGLAAVQVALSHFTLDLALNPTVFSFDDSQKMAYECAKRAPIFTDVNKTHINMSWVLHMMNFFRWHIMRETEATLYYPYHDSLHELEKAKGWTMNPAKRVNAQQLGKYWKGTYAYLDRDEVENLRNHPANPYVYPDHNVDQGERSIQTLRLEIPPKEKVTWPYTFEKHLHALPERSLPRTRAQHRSGGASAGPAVSFQFNGDGYDSEPFYSSGWLNPLPNQYGIAGWQRMTMMKFFYDENGQPDENALWAYEGVVLPGGQIMLGRWWSPEEGAINTTEMYSGPFILWNVDGSPEVEDELDPVEPEDGIVGP</sequence>
<accession>A0A9P4VSZ5</accession>
<dbReference type="InterPro" id="IPR001810">
    <property type="entry name" value="F-box_dom"/>
</dbReference>
<name>A0A9P4VSZ5_9PEZI</name>
<evidence type="ECO:0000313" key="3">
    <source>
        <dbReference type="Proteomes" id="UP000799429"/>
    </source>
</evidence>
<protein>
    <recommendedName>
        <fullName evidence="1">F-box domain-containing protein</fullName>
    </recommendedName>
</protein>
<evidence type="ECO:0000313" key="2">
    <source>
        <dbReference type="EMBL" id="KAF2842548.1"/>
    </source>
</evidence>
<gene>
    <name evidence="2" type="ORF">M501DRAFT_927009</name>
</gene>
<dbReference type="SUPFAM" id="SSF81383">
    <property type="entry name" value="F-box domain"/>
    <property type="match status" value="1"/>
</dbReference>
<dbReference type="SMART" id="SM00256">
    <property type="entry name" value="FBOX"/>
    <property type="match status" value="1"/>
</dbReference>
<feature type="domain" description="F-box" evidence="1">
    <location>
        <begin position="6"/>
        <end position="49"/>
    </location>
</feature>
<dbReference type="OrthoDB" id="3971593at2759"/>